<reference evidence="3 4" key="1">
    <citation type="journal article" date="2012" name="J. Bacteriol.">
        <title>Draft Genome Sequence of the Soil Bacterium Burkholderia terrae Strain BS001, Which Interacts with Fungal Surface Structures.</title>
        <authorList>
            <person name="Nazir R."/>
            <person name="Hansen M.A."/>
            <person name="Sorensen S."/>
            <person name="van Elsas J.D."/>
        </authorList>
    </citation>
    <scope>NUCLEOTIDE SEQUENCE [LARGE SCALE GENOMIC DNA]</scope>
    <source>
        <strain evidence="3 4">BS001</strain>
    </source>
</reference>
<dbReference type="CDD" id="cd02209">
    <property type="entry name" value="cupin_XRE_C"/>
    <property type="match status" value="1"/>
</dbReference>
<feature type="domain" description="HTH cro/C1-type" evidence="2">
    <location>
        <begin position="27"/>
        <end position="81"/>
    </location>
</feature>
<dbReference type="Proteomes" id="UP000004980">
    <property type="component" value="Unassembled WGS sequence"/>
</dbReference>
<dbReference type="InterPro" id="IPR011051">
    <property type="entry name" value="RmlC_Cupin_sf"/>
</dbReference>
<comment type="caution">
    <text evidence="3">The sequence shown here is derived from an EMBL/GenBank/DDBJ whole genome shotgun (WGS) entry which is preliminary data.</text>
</comment>
<sequence>MAEVAPDEPSKPPRDVEEIVNGVGQRIALLRNAQGLSLHQLGLRSDVSAAAIHKIERSSMVPTVTTLLKLGVALGVSVSYLLQEDEETSEPVQFTSANDRGEVYTPHKGLGLEGITGSYRHFKMAAAVAHMSSGATSGRNLLKHPGEELVHVLSGEVSFKVGGRDYRLKAGDSLHFSGDLPHHWENTTSKPADLIWFVLRND</sequence>
<dbReference type="CDD" id="cd00093">
    <property type="entry name" value="HTH_XRE"/>
    <property type="match status" value="1"/>
</dbReference>
<dbReference type="SMART" id="SM00530">
    <property type="entry name" value="HTH_XRE"/>
    <property type="match status" value="1"/>
</dbReference>
<accession>A0ABN0FP50</accession>
<dbReference type="InterPro" id="IPR013096">
    <property type="entry name" value="Cupin_2"/>
</dbReference>
<name>A0ABN0FP50_9BURK</name>
<evidence type="ECO:0000259" key="2">
    <source>
        <dbReference type="PROSITE" id="PS50943"/>
    </source>
</evidence>
<dbReference type="InterPro" id="IPR014710">
    <property type="entry name" value="RmlC-like_jellyroll"/>
</dbReference>
<evidence type="ECO:0000313" key="3">
    <source>
        <dbReference type="EMBL" id="EIN00503.1"/>
    </source>
</evidence>
<dbReference type="InterPro" id="IPR010982">
    <property type="entry name" value="Lambda_DNA-bd_dom_sf"/>
</dbReference>
<dbReference type="PROSITE" id="PS50943">
    <property type="entry name" value="HTH_CROC1"/>
    <property type="match status" value="1"/>
</dbReference>
<dbReference type="SUPFAM" id="SSF51182">
    <property type="entry name" value="RmlC-like cupins"/>
    <property type="match status" value="1"/>
</dbReference>
<dbReference type="Gene3D" id="1.10.260.40">
    <property type="entry name" value="lambda repressor-like DNA-binding domains"/>
    <property type="match status" value="1"/>
</dbReference>
<protein>
    <submittedName>
        <fullName evidence="3">Cupin</fullName>
    </submittedName>
</protein>
<evidence type="ECO:0000256" key="1">
    <source>
        <dbReference type="ARBA" id="ARBA00023125"/>
    </source>
</evidence>
<dbReference type="InterPro" id="IPR001387">
    <property type="entry name" value="Cro/C1-type_HTH"/>
</dbReference>
<dbReference type="PANTHER" id="PTHR46797">
    <property type="entry name" value="HTH-TYPE TRANSCRIPTIONAL REGULATOR"/>
    <property type="match status" value="1"/>
</dbReference>
<dbReference type="Pfam" id="PF07883">
    <property type="entry name" value="Cupin_2"/>
    <property type="match status" value="1"/>
</dbReference>
<evidence type="ECO:0000313" key="4">
    <source>
        <dbReference type="Proteomes" id="UP000004980"/>
    </source>
</evidence>
<dbReference type="EMBL" id="AKAU01000078">
    <property type="protein sequence ID" value="EIN00503.1"/>
    <property type="molecule type" value="Genomic_DNA"/>
</dbReference>
<gene>
    <name evidence="3" type="ORF">WQE_13861</name>
</gene>
<organism evidence="3 4">
    <name type="scientific">Paraburkholderia hospita</name>
    <dbReference type="NCBI Taxonomy" id="169430"/>
    <lineage>
        <taxon>Bacteria</taxon>
        <taxon>Pseudomonadati</taxon>
        <taxon>Pseudomonadota</taxon>
        <taxon>Betaproteobacteria</taxon>
        <taxon>Burkholderiales</taxon>
        <taxon>Burkholderiaceae</taxon>
        <taxon>Paraburkholderia</taxon>
    </lineage>
</organism>
<dbReference type="Gene3D" id="2.60.120.10">
    <property type="entry name" value="Jelly Rolls"/>
    <property type="match status" value="1"/>
</dbReference>
<proteinExistence type="predicted"/>
<dbReference type="InterPro" id="IPR050807">
    <property type="entry name" value="TransReg_Diox_bact_type"/>
</dbReference>
<dbReference type="Pfam" id="PF01381">
    <property type="entry name" value="HTH_3"/>
    <property type="match status" value="1"/>
</dbReference>
<keyword evidence="4" id="KW-1185">Reference proteome</keyword>
<dbReference type="PANTHER" id="PTHR46797:SF1">
    <property type="entry name" value="METHYLPHOSPHONATE SYNTHASE"/>
    <property type="match status" value="1"/>
</dbReference>
<dbReference type="SUPFAM" id="SSF47413">
    <property type="entry name" value="lambda repressor-like DNA-binding domains"/>
    <property type="match status" value="1"/>
</dbReference>
<keyword evidence="1" id="KW-0238">DNA-binding</keyword>